<evidence type="ECO:0000256" key="4">
    <source>
        <dbReference type="ARBA" id="ARBA00022692"/>
    </source>
</evidence>
<proteinExistence type="inferred from homology"/>
<comment type="caution">
    <text evidence="9">The sequence shown here is derived from an EMBL/GenBank/DDBJ whole genome shotgun (WGS) entry which is preliminary data.</text>
</comment>
<evidence type="ECO:0000256" key="8">
    <source>
        <dbReference type="SAM" id="Phobius"/>
    </source>
</evidence>
<evidence type="ECO:0000256" key="7">
    <source>
        <dbReference type="SAM" id="MobiDB-lite"/>
    </source>
</evidence>
<evidence type="ECO:0000256" key="5">
    <source>
        <dbReference type="ARBA" id="ARBA00022989"/>
    </source>
</evidence>
<comment type="similarity">
    <text evidence="2">Belongs to the nucleobase:cation symporter-2 (NCS2) (TC 2.A.40) family.</text>
</comment>
<feature type="region of interest" description="Disordered" evidence="7">
    <location>
        <begin position="520"/>
        <end position="539"/>
    </location>
</feature>
<organism evidence="9 10">
    <name type="scientific">Circinella minor</name>
    <dbReference type="NCBI Taxonomy" id="1195481"/>
    <lineage>
        <taxon>Eukaryota</taxon>
        <taxon>Fungi</taxon>
        <taxon>Fungi incertae sedis</taxon>
        <taxon>Mucoromycota</taxon>
        <taxon>Mucoromycotina</taxon>
        <taxon>Mucoromycetes</taxon>
        <taxon>Mucorales</taxon>
        <taxon>Lichtheimiaceae</taxon>
        <taxon>Circinella</taxon>
    </lineage>
</organism>
<dbReference type="AlphaFoldDB" id="A0A8H7S4B5"/>
<dbReference type="PANTHER" id="PTHR42810">
    <property type="entry name" value="PURINE PERMEASE C1399.01C-RELATED"/>
    <property type="match status" value="1"/>
</dbReference>
<feature type="transmembrane region" description="Helical" evidence="8">
    <location>
        <begin position="115"/>
        <end position="131"/>
    </location>
</feature>
<sequence>MTTVAKKDETWHLSVESSSTSDNERHDHLIIPGEEISGLVFTGIPWLHHEDGWKAGLKDTLTNYFPRYKLKRSGTVNVDERPEFFQSIAYGIQHALAMFSGTVVIPIAMGFDPNTSLFFSGISTIIFFICTGGRVPSYLGSSGSVISAIVAATGYNATTSTTGMNENIPIAQGGIIVLALLYALISLLVILFGYKWVEFLMPPIVTGGVVAGIGLHLGFSAFNQATATPFDFYMALATVLAIMLISVYCPIASIRRVSILIGLIFGYVVHIICGVTGVGYPVDFSQVVSVPWIRGPIISGPIVFDKTAISTISPLVVVILAENMGHIKAISSLTNVPMEKYLGRAYLGDALSTLMAGCVGASPLTTYAENIGVLSVTRIFSPLVILAAALVAIILGFISKFGAVVKSIPDGVFGGTTLILYSLIAITGIRVWVVNKIDFSDPRNLFVGGIPLILAAVMTEKTLVINDFQLDAVGASTFASIILYQVLRGIDGYKEYYMWIKKQYRYYKYGEEKEKENQVNVSQQEVNSISSVSKQEQEK</sequence>
<dbReference type="GO" id="GO:0005886">
    <property type="term" value="C:plasma membrane"/>
    <property type="evidence" value="ECO:0007669"/>
    <property type="project" value="TreeGrafter"/>
</dbReference>
<keyword evidence="3" id="KW-0813">Transport</keyword>
<protein>
    <submittedName>
        <fullName evidence="9">Uncharacterized protein</fullName>
    </submittedName>
</protein>
<feature type="transmembrane region" description="Helical" evidence="8">
    <location>
        <begin position="138"/>
        <end position="158"/>
    </location>
</feature>
<feature type="transmembrane region" description="Helical" evidence="8">
    <location>
        <begin position="232"/>
        <end position="252"/>
    </location>
</feature>
<feature type="transmembrane region" description="Helical" evidence="8">
    <location>
        <begin position="379"/>
        <end position="399"/>
    </location>
</feature>
<dbReference type="GO" id="GO:0042907">
    <property type="term" value="F:xanthine transmembrane transporter activity"/>
    <property type="evidence" value="ECO:0007669"/>
    <property type="project" value="TreeGrafter"/>
</dbReference>
<dbReference type="Proteomes" id="UP000646827">
    <property type="component" value="Unassembled WGS sequence"/>
</dbReference>
<dbReference type="InterPro" id="IPR006043">
    <property type="entry name" value="NCS2"/>
</dbReference>
<keyword evidence="5 8" id="KW-1133">Transmembrane helix</keyword>
<feature type="compositionally biased region" description="Basic and acidic residues" evidence="7">
    <location>
        <begin position="1"/>
        <end position="11"/>
    </location>
</feature>
<keyword evidence="10" id="KW-1185">Reference proteome</keyword>
<feature type="transmembrane region" description="Helical" evidence="8">
    <location>
        <begin position="199"/>
        <end position="220"/>
    </location>
</feature>
<gene>
    <name evidence="9" type="ORF">INT45_013374</name>
</gene>
<dbReference type="EMBL" id="JAEPRB010000082">
    <property type="protein sequence ID" value="KAG2222461.1"/>
    <property type="molecule type" value="Genomic_DNA"/>
</dbReference>
<dbReference type="OrthoDB" id="1641903at2759"/>
<keyword evidence="6 8" id="KW-0472">Membrane</keyword>
<comment type="subcellular location">
    <subcellularLocation>
        <location evidence="1">Membrane</location>
        <topology evidence="1">Multi-pass membrane protein</topology>
    </subcellularLocation>
</comment>
<feature type="transmembrane region" description="Helical" evidence="8">
    <location>
        <begin position="170"/>
        <end position="192"/>
    </location>
</feature>
<feature type="transmembrane region" description="Helical" evidence="8">
    <location>
        <begin position="259"/>
        <end position="282"/>
    </location>
</feature>
<evidence type="ECO:0000256" key="1">
    <source>
        <dbReference type="ARBA" id="ARBA00004141"/>
    </source>
</evidence>
<evidence type="ECO:0000256" key="2">
    <source>
        <dbReference type="ARBA" id="ARBA00008821"/>
    </source>
</evidence>
<feature type="transmembrane region" description="Helical" evidence="8">
    <location>
        <begin position="88"/>
        <end position="109"/>
    </location>
</feature>
<evidence type="ECO:0000313" key="9">
    <source>
        <dbReference type="EMBL" id="KAG2222461.1"/>
    </source>
</evidence>
<evidence type="ECO:0000256" key="3">
    <source>
        <dbReference type="ARBA" id="ARBA00022448"/>
    </source>
</evidence>
<dbReference type="Pfam" id="PF00860">
    <property type="entry name" value="Xan_ur_permease"/>
    <property type="match status" value="1"/>
</dbReference>
<evidence type="ECO:0000256" key="6">
    <source>
        <dbReference type="ARBA" id="ARBA00023136"/>
    </source>
</evidence>
<dbReference type="PANTHER" id="PTHR42810:SF2">
    <property type="entry name" value="PURINE PERMEASE C1399.01C-RELATED"/>
    <property type="match status" value="1"/>
</dbReference>
<feature type="transmembrane region" description="Helical" evidence="8">
    <location>
        <begin position="411"/>
        <end position="433"/>
    </location>
</feature>
<name>A0A8H7S4B5_9FUNG</name>
<feature type="region of interest" description="Disordered" evidence="7">
    <location>
        <begin position="1"/>
        <end position="24"/>
    </location>
</feature>
<keyword evidence="4 8" id="KW-0812">Transmembrane</keyword>
<reference evidence="9 10" key="1">
    <citation type="submission" date="2020-12" db="EMBL/GenBank/DDBJ databases">
        <title>Metabolic potential, ecology and presence of endohyphal bacteria is reflected in genomic diversity of Mucoromycotina.</title>
        <authorList>
            <person name="Muszewska A."/>
            <person name="Okrasinska A."/>
            <person name="Steczkiewicz K."/>
            <person name="Drgas O."/>
            <person name="Orlowska M."/>
            <person name="Perlinska-Lenart U."/>
            <person name="Aleksandrzak-Piekarczyk T."/>
            <person name="Szatraj K."/>
            <person name="Zielenkiewicz U."/>
            <person name="Pilsyk S."/>
            <person name="Malc E."/>
            <person name="Mieczkowski P."/>
            <person name="Kruszewska J.S."/>
            <person name="Biernat P."/>
            <person name="Pawlowska J."/>
        </authorList>
    </citation>
    <scope>NUCLEOTIDE SEQUENCE [LARGE SCALE GENOMIC DNA]</scope>
    <source>
        <strain evidence="9 10">CBS 142.35</strain>
    </source>
</reference>
<evidence type="ECO:0000313" key="10">
    <source>
        <dbReference type="Proteomes" id="UP000646827"/>
    </source>
</evidence>
<accession>A0A8H7S4B5</accession>